<evidence type="ECO:0000313" key="3">
    <source>
        <dbReference type="Proteomes" id="UP001497482"/>
    </source>
</evidence>
<feature type="region of interest" description="Disordered" evidence="1">
    <location>
        <begin position="1"/>
        <end position="68"/>
    </location>
</feature>
<dbReference type="Proteomes" id="UP001497482">
    <property type="component" value="Chromosome 2"/>
</dbReference>
<feature type="compositionally biased region" description="Basic and acidic residues" evidence="1">
    <location>
        <begin position="46"/>
        <end position="66"/>
    </location>
</feature>
<accession>A0AAV2KTF8</accession>
<feature type="compositionally biased region" description="Pro residues" evidence="1">
    <location>
        <begin position="12"/>
        <end position="22"/>
    </location>
</feature>
<dbReference type="EMBL" id="OZ035824">
    <property type="protein sequence ID" value="CAL1592281.1"/>
    <property type="molecule type" value="Genomic_DNA"/>
</dbReference>
<evidence type="ECO:0000313" key="2">
    <source>
        <dbReference type="EMBL" id="CAL1592281.1"/>
    </source>
</evidence>
<feature type="compositionally biased region" description="Acidic residues" evidence="1">
    <location>
        <begin position="30"/>
        <end position="45"/>
    </location>
</feature>
<evidence type="ECO:0000256" key="1">
    <source>
        <dbReference type="SAM" id="MobiDB-lite"/>
    </source>
</evidence>
<reference evidence="2 3" key="1">
    <citation type="submission" date="2024-04" db="EMBL/GenBank/DDBJ databases">
        <authorList>
            <person name="Waldvogel A.-M."/>
            <person name="Schoenle A."/>
        </authorList>
    </citation>
    <scope>NUCLEOTIDE SEQUENCE [LARGE SCALE GENOMIC DNA]</scope>
</reference>
<keyword evidence="3" id="KW-1185">Reference proteome</keyword>
<protein>
    <submittedName>
        <fullName evidence="2">Uncharacterized protein</fullName>
    </submittedName>
</protein>
<name>A0AAV2KTF8_KNICA</name>
<sequence>MDPQTAHHCSLFPPPNPVPGQVPDPLDALDALEDPDFSSDEDDAGEERNKSGHKETRLIPRRKPDGEPLLLHVKKNHLRCSWATTSAQHHREPHPLLLTTAHQ</sequence>
<organism evidence="2 3">
    <name type="scientific">Knipowitschia caucasica</name>
    <name type="common">Caucasian dwarf goby</name>
    <name type="synonym">Pomatoschistus caucasicus</name>
    <dbReference type="NCBI Taxonomy" id="637954"/>
    <lineage>
        <taxon>Eukaryota</taxon>
        <taxon>Metazoa</taxon>
        <taxon>Chordata</taxon>
        <taxon>Craniata</taxon>
        <taxon>Vertebrata</taxon>
        <taxon>Euteleostomi</taxon>
        <taxon>Actinopterygii</taxon>
        <taxon>Neopterygii</taxon>
        <taxon>Teleostei</taxon>
        <taxon>Neoteleostei</taxon>
        <taxon>Acanthomorphata</taxon>
        <taxon>Gobiaria</taxon>
        <taxon>Gobiiformes</taxon>
        <taxon>Gobioidei</taxon>
        <taxon>Gobiidae</taxon>
        <taxon>Gobiinae</taxon>
        <taxon>Knipowitschia</taxon>
    </lineage>
</organism>
<dbReference type="AlphaFoldDB" id="A0AAV2KTF8"/>
<proteinExistence type="predicted"/>
<gene>
    <name evidence="2" type="ORF">KC01_LOCUS21555</name>
</gene>